<dbReference type="PANTHER" id="PTHR45496">
    <property type="entry name" value="CHAPERONE DNAJ-DOMAIN SUPERFAMILY PROTEIN"/>
    <property type="match status" value="1"/>
</dbReference>
<keyword evidence="4" id="KW-1185">Reference proteome</keyword>
<feature type="region of interest" description="Disordered" evidence="1">
    <location>
        <begin position="394"/>
        <end position="417"/>
    </location>
</feature>
<evidence type="ECO:0000256" key="1">
    <source>
        <dbReference type="SAM" id="MobiDB-lite"/>
    </source>
</evidence>
<feature type="compositionally biased region" description="Basic residues" evidence="1">
    <location>
        <begin position="404"/>
        <end position="417"/>
    </location>
</feature>
<sequence length="417" mass="44347">MNPNNHHHHHSNHPPSTAASRAEAERLLGVAEKLLHSRDLSGSREFALLAQETDPFLDGSDQILAISDVLLASDKRVNNNRHHDWYSILQTDRLADPDLLRKNYRRLALLLHPDKNTFPLADAAFKLVADAWSVLSDPSKRTPYDHQLSLFSKVDLRHPPPPPPSQSAAPGTSDKLPVRRNARGEENHVNVAPPPHASARAAGAAEGGGGGGGGGRVEGNFWTACPYCYVLYEYPRVYEEFCVRCQNCDRAFHAAAIPSLPPMVPGKEAYYCCWGFFPLGFSTESGGGGGGGGGGKAKKADNISNKKNNTNNNNNVTPPANNTAANDDSNNNNNENSNAGFPNWMPGMFTTPVAGGAQNDGLNVNVNMNMNAGGGATVVDFSAGSASAAAGFRNAMSGASAPGAKKRGRPRKNPLGV</sequence>
<dbReference type="CDD" id="cd06257">
    <property type="entry name" value="DnaJ"/>
    <property type="match status" value="1"/>
</dbReference>
<proteinExistence type="predicted"/>
<name>A0AAW1N903_SAPOF</name>
<evidence type="ECO:0000259" key="2">
    <source>
        <dbReference type="PROSITE" id="PS50076"/>
    </source>
</evidence>
<dbReference type="Pfam" id="PF00226">
    <property type="entry name" value="DnaJ"/>
    <property type="match status" value="1"/>
</dbReference>
<feature type="region of interest" description="Disordered" evidence="1">
    <location>
        <begin position="287"/>
        <end position="345"/>
    </location>
</feature>
<dbReference type="Proteomes" id="UP001443914">
    <property type="component" value="Unassembled WGS sequence"/>
</dbReference>
<reference evidence="3" key="1">
    <citation type="submission" date="2024-03" db="EMBL/GenBank/DDBJ databases">
        <title>WGS assembly of Saponaria officinalis var. Norfolk2.</title>
        <authorList>
            <person name="Jenkins J."/>
            <person name="Shu S."/>
            <person name="Grimwood J."/>
            <person name="Barry K."/>
            <person name="Goodstein D."/>
            <person name="Schmutz J."/>
            <person name="Leebens-Mack J."/>
            <person name="Osbourn A."/>
        </authorList>
    </citation>
    <scope>NUCLEOTIDE SEQUENCE [LARGE SCALE GENOMIC DNA]</scope>
    <source>
        <strain evidence="3">JIC</strain>
    </source>
</reference>
<dbReference type="CDD" id="cd15489">
    <property type="entry name" value="PHD_SF"/>
    <property type="match status" value="1"/>
</dbReference>
<feature type="compositionally biased region" description="Low complexity" evidence="1">
    <location>
        <begin position="302"/>
        <end position="343"/>
    </location>
</feature>
<comment type="caution">
    <text evidence="3">The sequence shown here is derived from an EMBL/GenBank/DDBJ whole genome shotgun (WGS) entry which is preliminary data.</text>
</comment>
<evidence type="ECO:0000313" key="4">
    <source>
        <dbReference type="Proteomes" id="UP001443914"/>
    </source>
</evidence>
<dbReference type="SUPFAM" id="SSF46565">
    <property type="entry name" value="Chaperone J-domain"/>
    <property type="match status" value="1"/>
</dbReference>
<protein>
    <recommendedName>
        <fullName evidence="2">J domain-containing protein</fullName>
    </recommendedName>
</protein>
<accession>A0AAW1N903</accession>
<dbReference type="Gene3D" id="1.10.287.110">
    <property type="entry name" value="DnaJ domain"/>
    <property type="match status" value="1"/>
</dbReference>
<feature type="domain" description="J" evidence="2">
    <location>
        <begin position="84"/>
        <end position="148"/>
    </location>
</feature>
<dbReference type="PRINTS" id="PR00625">
    <property type="entry name" value="JDOMAIN"/>
</dbReference>
<dbReference type="InterPro" id="IPR001623">
    <property type="entry name" value="DnaJ_domain"/>
</dbReference>
<dbReference type="InterPro" id="IPR053052">
    <property type="entry name" value="Imprinting_Balance_Reg"/>
</dbReference>
<organism evidence="3 4">
    <name type="scientific">Saponaria officinalis</name>
    <name type="common">Common soapwort</name>
    <name type="synonym">Lychnis saponaria</name>
    <dbReference type="NCBI Taxonomy" id="3572"/>
    <lineage>
        <taxon>Eukaryota</taxon>
        <taxon>Viridiplantae</taxon>
        <taxon>Streptophyta</taxon>
        <taxon>Embryophyta</taxon>
        <taxon>Tracheophyta</taxon>
        <taxon>Spermatophyta</taxon>
        <taxon>Magnoliopsida</taxon>
        <taxon>eudicotyledons</taxon>
        <taxon>Gunneridae</taxon>
        <taxon>Pentapetalae</taxon>
        <taxon>Caryophyllales</taxon>
        <taxon>Caryophyllaceae</taxon>
        <taxon>Caryophylleae</taxon>
        <taxon>Saponaria</taxon>
    </lineage>
</organism>
<feature type="region of interest" description="Disordered" evidence="1">
    <location>
        <begin position="154"/>
        <end position="213"/>
    </location>
</feature>
<dbReference type="EMBL" id="JBDFQZ010000001">
    <property type="protein sequence ID" value="KAK9758265.1"/>
    <property type="molecule type" value="Genomic_DNA"/>
</dbReference>
<dbReference type="PROSITE" id="PS50076">
    <property type="entry name" value="DNAJ_2"/>
    <property type="match status" value="1"/>
</dbReference>
<evidence type="ECO:0000313" key="3">
    <source>
        <dbReference type="EMBL" id="KAK9758265.1"/>
    </source>
</evidence>
<dbReference type="InterPro" id="IPR036869">
    <property type="entry name" value="J_dom_sf"/>
</dbReference>
<dbReference type="PANTHER" id="PTHR45496:SF1">
    <property type="entry name" value="CHAPERONE DNAJ-DOMAIN SUPERFAMILY PROTEIN"/>
    <property type="match status" value="1"/>
</dbReference>
<dbReference type="SMART" id="SM00271">
    <property type="entry name" value="DnaJ"/>
    <property type="match status" value="1"/>
</dbReference>
<gene>
    <name evidence="3" type="ORF">RND81_01G219100</name>
</gene>
<dbReference type="AlphaFoldDB" id="A0AAW1N903"/>